<dbReference type="InParanoid" id="A0A1X7V8A8"/>
<sequence>QTVEQYQTQPGKQLSRKVSDDYMKICNSWINIDICFTVNYITFIS</sequence>
<proteinExistence type="predicted"/>
<dbReference type="AlphaFoldDB" id="A0A1X7V8A8"/>
<protein>
    <submittedName>
        <fullName evidence="1">Uncharacterized protein</fullName>
    </submittedName>
</protein>
<accession>A0A1X7V8A8</accession>
<name>A0A1X7V8A8_AMPQE</name>
<evidence type="ECO:0000313" key="1">
    <source>
        <dbReference type="EnsemblMetazoa" id="Aqu2.1.36535_001"/>
    </source>
</evidence>
<organism evidence="1">
    <name type="scientific">Amphimedon queenslandica</name>
    <name type="common">Sponge</name>
    <dbReference type="NCBI Taxonomy" id="400682"/>
    <lineage>
        <taxon>Eukaryota</taxon>
        <taxon>Metazoa</taxon>
        <taxon>Porifera</taxon>
        <taxon>Demospongiae</taxon>
        <taxon>Heteroscleromorpha</taxon>
        <taxon>Haplosclerida</taxon>
        <taxon>Niphatidae</taxon>
        <taxon>Amphimedon</taxon>
    </lineage>
</organism>
<dbReference type="EnsemblMetazoa" id="Aqu2.1.36535_001">
    <property type="protein sequence ID" value="Aqu2.1.36535_001"/>
    <property type="gene ID" value="Aqu2.1.36535"/>
</dbReference>
<reference evidence="1" key="1">
    <citation type="submission" date="2017-05" db="UniProtKB">
        <authorList>
            <consortium name="EnsemblMetazoa"/>
        </authorList>
    </citation>
    <scope>IDENTIFICATION</scope>
</reference>